<evidence type="ECO:0000313" key="2">
    <source>
        <dbReference type="EMBL" id="MFA1541833.1"/>
    </source>
</evidence>
<proteinExistence type="predicted"/>
<dbReference type="PANTHER" id="PTHR36222">
    <property type="entry name" value="SERINE PROTEASE INHIBITOR RV3364C"/>
    <property type="match status" value="1"/>
</dbReference>
<dbReference type="SUPFAM" id="SSF103196">
    <property type="entry name" value="Roadblock/LC7 domain"/>
    <property type="match status" value="1"/>
</dbReference>
<evidence type="ECO:0000313" key="3">
    <source>
        <dbReference type="Proteomes" id="UP001569963"/>
    </source>
</evidence>
<evidence type="ECO:0000259" key="1">
    <source>
        <dbReference type="SMART" id="SM00960"/>
    </source>
</evidence>
<dbReference type="SMART" id="SM00960">
    <property type="entry name" value="Robl_LC7"/>
    <property type="match status" value="1"/>
</dbReference>
<comment type="caution">
    <text evidence="2">The sequence shown here is derived from an EMBL/GenBank/DDBJ whole genome shotgun (WGS) entry which is preliminary data.</text>
</comment>
<feature type="domain" description="Roadblock/LAMTOR2" evidence="1">
    <location>
        <begin position="21"/>
        <end position="111"/>
    </location>
</feature>
<dbReference type="RefSeq" id="WP_371951990.1">
    <property type="nucleotide sequence ID" value="NZ_JAXCEI010000010.1"/>
</dbReference>
<sequence length="149" mass="15389">MTGRGTWEGPTALPEDTGQLGWMLDDLVARVGQIRKVLVLSRDGLVISACGSMGRDEAEYLAALAAGLYSVANGAQPHLDAGHVRQAVIELEAGLFFVVPAGQGSCLALLSEAGSNAGLIAYEMTTLVKRVGRHLAAPPRTGAPPISPG</sequence>
<dbReference type="Gene3D" id="3.30.450.30">
    <property type="entry name" value="Dynein light chain 2a, cytoplasmic"/>
    <property type="match status" value="1"/>
</dbReference>
<dbReference type="Proteomes" id="UP001569963">
    <property type="component" value="Unassembled WGS sequence"/>
</dbReference>
<reference evidence="2 3" key="1">
    <citation type="submission" date="2023-11" db="EMBL/GenBank/DDBJ databases">
        <title>Actinomadura monticuli sp. nov., isolated from volcanic ash.</title>
        <authorList>
            <person name="Lee S.D."/>
            <person name="Yang H."/>
            <person name="Kim I.S."/>
        </authorList>
    </citation>
    <scope>NUCLEOTIDE SEQUENCE [LARGE SCALE GENOMIC DNA]</scope>
    <source>
        <strain evidence="2 3">DLS-62</strain>
    </source>
</reference>
<dbReference type="PANTHER" id="PTHR36222:SF1">
    <property type="entry name" value="SERINE PROTEASE INHIBITOR RV3364C"/>
    <property type="match status" value="1"/>
</dbReference>
<protein>
    <submittedName>
        <fullName evidence="2">Roadblock/LC7 domain-containing protein</fullName>
    </submittedName>
</protein>
<name>A0ABV4QF77_9ACTN</name>
<dbReference type="EMBL" id="JAXCEI010000010">
    <property type="protein sequence ID" value="MFA1541833.1"/>
    <property type="molecule type" value="Genomic_DNA"/>
</dbReference>
<dbReference type="InterPro" id="IPR004942">
    <property type="entry name" value="Roadblock/LAMTOR2_dom"/>
</dbReference>
<dbReference type="InterPro" id="IPR053141">
    <property type="entry name" value="Mycobact_SerProt_Inhib_Rv3364c"/>
</dbReference>
<organism evidence="2 3">
    <name type="scientific">Actinomadura monticuli</name>
    <dbReference type="NCBI Taxonomy" id="3097367"/>
    <lineage>
        <taxon>Bacteria</taxon>
        <taxon>Bacillati</taxon>
        <taxon>Actinomycetota</taxon>
        <taxon>Actinomycetes</taxon>
        <taxon>Streptosporangiales</taxon>
        <taxon>Thermomonosporaceae</taxon>
        <taxon>Actinomadura</taxon>
    </lineage>
</organism>
<keyword evidence="3" id="KW-1185">Reference proteome</keyword>
<gene>
    <name evidence="2" type="ORF">SM611_23130</name>
</gene>
<dbReference type="Pfam" id="PF03259">
    <property type="entry name" value="Robl_LC7"/>
    <property type="match status" value="1"/>
</dbReference>
<accession>A0ABV4QF77</accession>